<dbReference type="GO" id="GO:0005737">
    <property type="term" value="C:cytoplasm"/>
    <property type="evidence" value="ECO:0007669"/>
    <property type="project" value="InterPro"/>
</dbReference>
<dbReference type="FunFam" id="1.10.580.10:FF:000005">
    <property type="entry name" value="Citrate synthase"/>
    <property type="match status" value="1"/>
</dbReference>
<evidence type="ECO:0000256" key="9">
    <source>
        <dbReference type="RuleBase" id="RU003370"/>
    </source>
</evidence>
<dbReference type="PIRSF" id="PIRSF001369">
    <property type="entry name" value="Citrate_synth"/>
    <property type="match status" value="1"/>
</dbReference>
<dbReference type="EMBL" id="SJKD01000001">
    <property type="protein sequence ID" value="TCC53998.1"/>
    <property type="molecule type" value="Genomic_DNA"/>
</dbReference>
<dbReference type="InterPro" id="IPR016143">
    <property type="entry name" value="Citrate_synth-like_sm_a-sub"/>
</dbReference>
<comment type="catalytic activity">
    <reaction evidence="5 9">
        <text>oxaloacetate + acetyl-CoA + H2O = citrate + CoA + H(+)</text>
        <dbReference type="Rhea" id="RHEA:16845"/>
        <dbReference type="ChEBI" id="CHEBI:15377"/>
        <dbReference type="ChEBI" id="CHEBI:15378"/>
        <dbReference type="ChEBI" id="CHEBI:16452"/>
        <dbReference type="ChEBI" id="CHEBI:16947"/>
        <dbReference type="ChEBI" id="CHEBI:57287"/>
        <dbReference type="ChEBI" id="CHEBI:57288"/>
        <dbReference type="EC" id="2.3.3.16"/>
    </reaction>
</comment>
<dbReference type="InterPro" id="IPR024176">
    <property type="entry name" value="Citrate_synthase_bac-typ"/>
</dbReference>
<evidence type="ECO:0000256" key="1">
    <source>
        <dbReference type="ARBA" id="ARBA00004751"/>
    </source>
</evidence>
<evidence type="ECO:0000256" key="4">
    <source>
        <dbReference type="ARBA" id="ARBA00022679"/>
    </source>
</evidence>
<reference evidence="11 12" key="1">
    <citation type="submission" date="2019-02" db="EMBL/GenBank/DDBJ databases">
        <title>Kribbella capetownensis sp. nov. and Kribbella speibonae sp. nov., isolated from soil.</title>
        <authorList>
            <person name="Curtis S.M."/>
            <person name="Norton I."/>
            <person name="Everest G.J."/>
            <person name="Meyers P.R."/>
        </authorList>
    </citation>
    <scope>NUCLEOTIDE SEQUENCE [LARGE SCALE GENOMIC DNA]</scope>
    <source>
        <strain evidence="11 12">YM53</strain>
    </source>
</reference>
<dbReference type="InterPro" id="IPR002020">
    <property type="entry name" value="Citrate_synthase"/>
</dbReference>
<evidence type="ECO:0000313" key="11">
    <source>
        <dbReference type="EMBL" id="TCC53998.1"/>
    </source>
</evidence>
<evidence type="ECO:0000256" key="10">
    <source>
        <dbReference type="RuleBase" id="RU003406"/>
    </source>
</evidence>
<dbReference type="InterPro" id="IPR036969">
    <property type="entry name" value="Citrate_synthase_sf"/>
</dbReference>
<dbReference type="SUPFAM" id="SSF48256">
    <property type="entry name" value="Citrate synthase"/>
    <property type="match status" value="1"/>
</dbReference>
<gene>
    <name evidence="11" type="ORF">E0H75_10130</name>
</gene>
<name>A0A4R0K7W5_9ACTN</name>
<dbReference type="GO" id="GO:0032787">
    <property type="term" value="P:monocarboxylic acid metabolic process"/>
    <property type="evidence" value="ECO:0007669"/>
    <property type="project" value="UniProtKB-ARBA"/>
</dbReference>
<comment type="similarity">
    <text evidence="2 7 10">Belongs to the citrate synthase family.</text>
</comment>
<organism evidence="11 12">
    <name type="scientific">Kribbella capetownensis</name>
    <dbReference type="NCBI Taxonomy" id="1572659"/>
    <lineage>
        <taxon>Bacteria</taxon>
        <taxon>Bacillati</taxon>
        <taxon>Actinomycetota</taxon>
        <taxon>Actinomycetes</taxon>
        <taxon>Propionibacteriales</taxon>
        <taxon>Kribbellaceae</taxon>
        <taxon>Kribbella</taxon>
    </lineage>
</organism>
<dbReference type="InterPro" id="IPR010953">
    <property type="entry name" value="Citrate_synthase_typ-I"/>
</dbReference>
<protein>
    <recommendedName>
        <fullName evidence="6 7">Citrate synthase</fullName>
    </recommendedName>
</protein>
<dbReference type="PANTHER" id="PTHR42871:SF1">
    <property type="entry name" value="CITRATE SYNTHASE"/>
    <property type="match status" value="1"/>
</dbReference>
<dbReference type="AlphaFoldDB" id="A0A4R0K7W5"/>
<evidence type="ECO:0000256" key="8">
    <source>
        <dbReference type="PIRSR" id="PIRSR001369-1"/>
    </source>
</evidence>
<evidence type="ECO:0000313" key="12">
    <source>
        <dbReference type="Proteomes" id="UP000293342"/>
    </source>
</evidence>
<evidence type="ECO:0000256" key="7">
    <source>
        <dbReference type="PIRNR" id="PIRNR001369"/>
    </source>
</evidence>
<dbReference type="InterPro" id="IPR016142">
    <property type="entry name" value="Citrate_synth-like_lrg_a-sub"/>
</dbReference>
<comment type="pathway">
    <text evidence="1 9">Carbohydrate metabolism; tricarboxylic acid cycle; isocitrate from oxaloacetate: step 1/2.</text>
</comment>
<dbReference type="Gene3D" id="1.10.580.10">
    <property type="entry name" value="Citrate Synthase, domain 1"/>
    <property type="match status" value="1"/>
</dbReference>
<keyword evidence="12" id="KW-1185">Reference proteome</keyword>
<dbReference type="PROSITE" id="PS00480">
    <property type="entry name" value="CITRATE_SYNTHASE"/>
    <property type="match status" value="1"/>
</dbReference>
<dbReference type="OrthoDB" id="9800864at2"/>
<dbReference type="Gene3D" id="1.10.230.10">
    <property type="entry name" value="Cytochrome P450-Terp, domain 2"/>
    <property type="match status" value="1"/>
</dbReference>
<keyword evidence="4 7" id="KW-0808">Transferase</keyword>
<comment type="caution">
    <text evidence="11">The sequence shown here is derived from an EMBL/GenBank/DDBJ whole genome shotgun (WGS) entry which is preliminary data.</text>
</comment>
<dbReference type="GO" id="GO:0006099">
    <property type="term" value="P:tricarboxylic acid cycle"/>
    <property type="evidence" value="ECO:0007669"/>
    <property type="project" value="UniProtKB-UniRule"/>
</dbReference>
<dbReference type="NCBIfam" id="NF004126">
    <property type="entry name" value="PRK05614.1"/>
    <property type="match status" value="1"/>
</dbReference>
<sequence length="437" mass="48742">MTPASEEGIVTEQSLTVRDNRTGKDFDLAITDGTIRAADLKKISATDGDGGLATYDPGFVNTASCRSSVTFIDGDKGILEYRGYPIEQLAEQSNYLEVAYLLVNGKLPNKAEYEAWAHDVTYHTFVHENLKTFMQGFRYDAHPMGMLLASVGALSTFYPESRNIFDEESRALQIRRLIAKMPTLGAFAFRHAQGKPYVYPDNELSYTANFLSMLFKMSEPKYAADDRLVRALEILFILHADHEQNASTNAVRAIGSTQVDPYTAVAGGIGALYGPLHGGANEAVLKMLRRIGSVDHVPSFIEGVKNGDERLMGFGHRVYKNYDPRAKIIKKAADDVFEVTGINPLLKIAVELEKIALEDEYFVSRKLYPNVDFYSGLIYEALQFPPEMFTVLFAIPRTSGWLAQWLEMLGDGDQKIARPKQIYTGERGVQYVPIGDR</sequence>
<dbReference type="GO" id="GO:0036440">
    <property type="term" value="F:citrate synthase activity"/>
    <property type="evidence" value="ECO:0007669"/>
    <property type="project" value="UniProtKB-EC"/>
</dbReference>
<dbReference type="FunFam" id="1.10.230.10:FF:000002">
    <property type="entry name" value="Citrate synthase"/>
    <property type="match status" value="1"/>
</dbReference>
<accession>A0A4R0K7W5</accession>
<dbReference type="InterPro" id="IPR019810">
    <property type="entry name" value="Citrate_synthase_AS"/>
</dbReference>
<dbReference type="PANTHER" id="PTHR42871">
    <property type="entry name" value="CITRATE SYNTHASE"/>
    <property type="match status" value="1"/>
</dbReference>
<evidence type="ECO:0000256" key="3">
    <source>
        <dbReference type="ARBA" id="ARBA00022532"/>
    </source>
</evidence>
<dbReference type="NCBIfam" id="TIGR01798">
    <property type="entry name" value="cit_synth_I"/>
    <property type="match status" value="1"/>
</dbReference>
<keyword evidence="3 9" id="KW-0816">Tricarboxylic acid cycle</keyword>
<evidence type="ECO:0000256" key="2">
    <source>
        <dbReference type="ARBA" id="ARBA00010566"/>
    </source>
</evidence>
<dbReference type="PRINTS" id="PR00143">
    <property type="entry name" value="CITRTSNTHASE"/>
</dbReference>
<keyword evidence="11" id="KW-0012">Acyltransferase</keyword>
<feature type="active site" evidence="8">
    <location>
        <position position="316"/>
    </location>
</feature>
<proteinExistence type="inferred from homology"/>
<dbReference type="Proteomes" id="UP000293342">
    <property type="component" value="Unassembled WGS sequence"/>
</dbReference>
<feature type="active site" evidence="8">
    <location>
        <position position="372"/>
    </location>
</feature>
<dbReference type="Pfam" id="PF00285">
    <property type="entry name" value="Citrate_synt"/>
    <property type="match status" value="1"/>
</dbReference>
<dbReference type="UniPathway" id="UPA00223">
    <property type="reaction ID" value="UER00717"/>
</dbReference>
<evidence type="ECO:0000256" key="6">
    <source>
        <dbReference type="NCBIfam" id="TIGR01798"/>
    </source>
</evidence>
<evidence type="ECO:0000256" key="5">
    <source>
        <dbReference type="ARBA" id="ARBA00049288"/>
    </source>
</evidence>